<dbReference type="SUPFAM" id="SSF52821">
    <property type="entry name" value="Rhodanese/Cell cycle control phosphatase"/>
    <property type="match status" value="1"/>
</dbReference>
<dbReference type="Proteomes" id="UP000001072">
    <property type="component" value="Unassembled WGS sequence"/>
</dbReference>
<dbReference type="InterPro" id="IPR036873">
    <property type="entry name" value="Rhodanese-like_dom_sf"/>
</dbReference>
<dbReference type="RefSeq" id="XP_007409212.1">
    <property type="nucleotide sequence ID" value="XM_007409150.1"/>
</dbReference>
<feature type="domain" description="Rhodanese" evidence="1">
    <location>
        <begin position="78"/>
        <end position="167"/>
    </location>
</feature>
<dbReference type="KEGG" id="mlr:MELLADRAFT_105823"/>
<dbReference type="PANTHER" id="PTHR44086:SF10">
    <property type="entry name" value="THIOSULFATE SULFURTRANSFERASE_RHODANESE-LIKE DOMAIN-CONTAINING PROTEIN 3"/>
    <property type="match status" value="1"/>
</dbReference>
<dbReference type="Pfam" id="PF00581">
    <property type="entry name" value="Rhodanese"/>
    <property type="match status" value="1"/>
</dbReference>
<accession>F4RJG3</accession>
<keyword evidence="3" id="KW-1185">Reference proteome</keyword>
<sequence>MFTSRSITTPFRQLSSIKPLTKSSTLQSGFRISKPRTFSRDMMNVRTFMSTNCIYQSESKDQSSIINYRELKPLTLTPSDDVLLIDVREIEEVVQGNIPSSVNLPLSSLEKSLELHSDEFIKFNGFPKPNSNQKIIFYCRSGHRSHTAMEIAKLKGFKNVKNYKGSWSIVLVNAIQGYVPAMCLSYEVLSVHFSLLPLCYGLPHKPPTAQ</sequence>
<dbReference type="FunCoup" id="F4RJG3">
    <property type="interactions" value="371"/>
</dbReference>
<dbReference type="InParanoid" id="F4RJG3"/>
<dbReference type="PANTHER" id="PTHR44086">
    <property type="entry name" value="THIOSULFATE SULFURTRANSFERASE RDL2, MITOCHONDRIAL-RELATED"/>
    <property type="match status" value="1"/>
</dbReference>
<proteinExistence type="predicted"/>
<dbReference type="EMBL" id="GL883104">
    <property type="protein sequence ID" value="EGG07305.1"/>
    <property type="molecule type" value="Genomic_DNA"/>
</dbReference>
<dbReference type="STRING" id="747676.F4RJG3"/>
<dbReference type="eggNOG" id="KOG1530">
    <property type="taxonomic scope" value="Eukaryota"/>
</dbReference>
<name>F4RJG3_MELLP</name>
<evidence type="ECO:0000313" key="2">
    <source>
        <dbReference type="EMBL" id="EGG07305.1"/>
    </source>
</evidence>
<dbReference type="GO" id="GO:0005739">
    <property type="term" value="C:mitochondrion"/>
    <property type="evidence" value="ECO:0007669"/>
    <property type="project" value="TreeGrafter"/>
</dbReference>
<dbReference type="VEuPathDB" id="FungiDB:MELLADRAFT_105823"/>
<organism evidence="3">
    <name type="scientific">Melampsora larici-populina (strain 98AG31 / pathotype 3-4-7)</name>
    <name type="common">Poplar leaf rust fungus</name>
    <dbReference type="NCBI Taxonomy" id="747676"/>
    <lineage>
        <taxon>Eukaryota</taxon>
        <taxon>Fungi</taxon>
        <taxon>Dikarya</taxon>
        <taxon>Basidiomycota</taxon>
        <taxon>Pucciniomycotina</taxon>
        <taxon>Pucciniomycetes</taxon>
        <taxon>Pucciniales</taxon>
        <taxon>Melampsoraceae</taxon>
        <taxon>Melampsora</taxon>
    </lineage>
</organism>
<evidence type="ECO:0000313" key="3">
    <source>
        <dbReference type="Proteomes" id="UP000001072"/>
    </source>
</evidence>
<dbReference type="SMART" id="SM00450">
    <property type="entry name" value="RHOD"/>
    <property type="match status" value="1"/>
</dbReference>
<dbReference type="AlphaFoldDB" id="F4RJG3"/>
<dbReference type="GO" id="GO:0004792">
    <property type="term" value="F:thiosulfate-cyanide sulfurtransferase activity"/>
    <property type="evidence" value="ECO:0007669"/>
    <property type="project" value="TreeGrafter"/>
</dbReference>
<dbReference type="OrthoDB" id="566238at2759"/>
<protein>
    <recommendedName>
        <fullName evidence="1">Rhodanese domain-containing protein</fullName>
    </recommendedName>
</protein>
<evidence type="ECO:0000259" key="1">
    <source>
        <dbReference type="PROSITE" id="PS50206"/>
    </source>
</evidence>
<gene>
    <name evidence="2" type="ORF">MELLADRAFT_105823</name>
</gene>
<dbReference type="HOGENOM" id="CLU_089574_0_1_1"/>
<dbReference type="PROSITE" id="PS50206">
    <property type="entry name" value="RHODANESE_3"/>
    <property type="match status" value="1"/>
</dbReference>
<reference evidence="3" key="1">
    <citation type="journal article" date="2011" name="Proc. Natl. Acad. Sci. U.S.A.">
        <title>Obligate biotrophy features unraveled by the genomic analysis of rust fungi.</title>
        <authorList>
            <person name="Duplessis S."/>
            <person name="Cuomo C.A."/>
            <person name="Lin Y.-C."/>
            <person name="Aerts A."/>
            <person name="Tisserant E."/>
            <person name="Veneault-Fourrey C."/>
            <person name="Joly D.L."/>
            <person name="Hacquard S."/>
            <person name="Amselem J."/>
            <person name="Cantarel B.L."/>
            <person name="Chiu R."/>
            <person name="Coutinho P.M."/>
            <person name="Feau N."/>
            <person name="Field M."/>
            <person name="Frey P."/>
            <person name="Gelhaye E."/>
            <person name="Goldberg J."/>
            <person name="Grabherr M.G."/>
            <person name="Kodira C.D."/>
            <person name="Kohler A."/>
            <person name="Kuees U."/>
            <person name="Lindquist E.A."/>
            <person name="Lucas S.M."/>
            <person name="Mago R."/>
            <person name="Mauceli E."/>
            <person name="Morin E."/>
            <person name="Murat C."/>
            <person name="Pangilinan J.L."/>
            <person name="Park R."/>
            <person name="Pearson M."/>
            <person name="Quesneville H."/>
            <person name="Rouhier N."/>
            <person name="Sakthikumar S."/>
            <person name="Salamov A.A."/>
            <person name="Schmutz J."/>
            <person name="Selles B."/>
            <person name="Shapiro H."/>
            <person name="Tanguay P."/>
            <person name="Tuskan G.A."/>
            <person name="Henrissat B."/>
            <person name="Van de Peer Y."/>
            <person name="Rouze P."/>
            <person name="Ellis J.G."/>
            <person name="Dodds P.N."/>
            <person name="Schein J.E."/>
            <person name="Zhong S."/>
            <person name="Hamelin R.C."/>
            <person name="Grigoriev I.V."/>
            <person name="Szabo L.J."/>
            <person name="Martin F."/>
        </authorList>
    </citation>
    <scope>NUCLEOTIDE SEQUENCE [LARGE SCALE GENOMIC DNA]</scope>
    <source>
        <strain evidence="3">98AG31 / pathotype 3-4-7</strain>
    </source>
</reference>
<dbReference type="InterPro" id="IPR001763">
    <property type="entry name" value="Rhodanese-like_dom"/>
</dbReference>
<dbReference type="Gene3D" id="3.40.250.10">
    <property type="entry name" value="Rhodanese-like domain"/>
    <property type="match status" value="1"/>
</dbReference>
<dbReference type="GeneID" id="18922729"/>